<reference evidence="1 2" key="1">
    <citation type="submission" date="2024-03" db="EMBL/GenBank/DDBJ databases">
        <title>The complete genome of Streptomyces sirii sp.nov.</title>
        <authorList>
            <person name="Zakalyukina Y.V."/>
            <person name="Belik A.R."/>
            <person name="Biryukov M.V."/>
            <person name="Baturina O.A."/>
            <person name="Kabilov M.R."/>
        </authorList>
    </citation>
    <scope>NUCLEOTIDE SEQUENCE [LARGE SCALE GENOMIC DNA]</scope>
    <source>
        <strain evidence="1 2">BP-8</strain>
    </source>
</reference>
<dbReference type="Proteomes" id="UP001626628">
    <property type="component" value="Chromosome"/>
</dbReference>
<keyword evidence="2" id="KW-1185">Reference proteome</keyword>
<dbReference type="RefSeq" id="WP_399149856.1">
    <property type="nucleotide sequence ID" value="NZ_CP147982.1"/>
</dbReference>
<protein>
    <submittedName>
        <fullName evidence="1">Uncharacterized protein</fullName>
    </submittedName>
</protein>
<proteinExistence type="predicted"/>
<sequence>MATSMGMGLLLLHHGVKTPARPSAPSTVPGSYLVGAAALRLRTGHI</sequence>
<evidence type="ECO:0000313" key="1">
    <source>
        <dbReference type="EMBL" id="WXK76834.1"/>
    </source>
</evidence>
<dbReference type="EMBL" id="CP147982">
    <property type="protein sequence ID" value="WXK76834.1"/>
    <property type="molecule type" value="Genomic_DNA"/>
</dbReference>
<evidence type="ECO:0000313" key="2">
    <source>
        <dbReference type="Proteomes" id="UP001626628"/>
    </source>
</evidence>
<organism evidence="1 2">
    <name type="scientific">Streptomyces sirii</name>
    <dbReference type="NCBI Taxonomy" id="3127701"/>
    <lineage>
        <taxon>Bacteria</taxon>
        <taxon>Bacillati</taxon>
        <taxon>Actinomycetota</taxon>
        <taxon>Actinomycetes</taxon>
        <taxon>Kitasatosporales</taxon>
        <taxon>Streptomycetaceae</taxon>
        <taxon>Streptomyces</taxon>
    </lineage>
</organism>
<gene>
    <name evidence="1" type="ORF">WAB15_12955</name>
</gene>
<accession>A0ABZ2QRF7</accession>
<name>A0ABZ2QRF7_9ACTN</name>